<evidence type="ECO:0000256" key="1">
    <source>
        <dbReference type="ARBA" id="ARBA00004141"/>
    </source>
</evidence>
<keyword evidence="3 12" id="KW-0813">Transport</keyword>
<evidence type="ECO:0000256" key="9">
    <source>
        <dbReference type="ARBA" id="ARBA00023136"/>
    </source>
</evidence>
<comment type="similarity">
    <text evidence="2 12">Belongs to the amiloride-sensitive sodium channel (TC 1.A.6) family.</text>
</comment>
<proteinExistence type="inferred from homology"/>
<feature type="non-terminal residue" evidence="13">
    <location>
        <position position="1"/>
    </location>
</feature>
<evidence type="ECO:0000256" key="6">
    <source>
        <dbReference type="ARBA" id="ARBA00022989"/>
    </source>
</evidence>
<evidence type="ECO:0000256" key="12">
    <source>
        <dbReference type="RuleBase" id="RU000679"/>
    </source>
</evidence>
<protein>
    <submittedName>
        <fullName evidence="13">Uncharacterized protein</fullName>
    </submittedName>
</protein>
<dbReference type="Gene3D" id="1.10.287.820">
    <property type="entry name" value="Acid-sensing ion channel domain"/>
    <property type="match status" value="1"/>
</dbReference>
<evidence type="ECO:0000256" key="11">
    <source>
        <dbReference type="ARBA" id="ARBA00023303"/>
    </source>
</evidence>
<sequence>ISDDGVIDVEAAIAMLPEDVRPKVEPTVRKCGTQISWLAWKSTQKYYVQTVTDSTNHQIWNYPFPAITICGVNQISKSKLYDMINKIKRPEEWSTELSQQDFRYLVQLLPGSSDIAPQQNLTRFQDLLDRNNIAAEDLFQKVAPNCKEILQKCKWKGEEKSPLAKRLPKKPRRVAGCGFKAGLEVLIDNKLEDYYAASAFSYGYRILIHHPYDFADWSVRTMMLGLKRMMFLGVVPKLTECSSNVASLDAKDRNCSLFSEREMNSFHYYTHHNCLTECRSKIVMRLCGCIPFYHYNKNGN</sequence>
<keyword evidence="8 12" id="KW-0406">Ion transport</keyword>
<dbReference type="InterPro" id="IPR001873">
    <property type="entry name" value="ENaC"/>
</dbReference>
<dbReference type="Proteomes" id="UP000801492">
    <property type="component" value="Unassembled WGS sequence"/>
</dbReference>
<keyword evidence="5 12" id="KW-0812">Transmembrane</keyword>
<dbReference type="AlphaFoldDB" id="A0A8K0G6C6"/>
<dbReference type="PANTHER" id="PTHR11690:SF237">
    <property type="entry name" value="PICKPOCKET 16-RELATED"/>
    <property type="match status" value="1"/>
</dbReference>
<keyword evidence="6" id="KW-1133">Transmembrane helix</keyword>
<dbReference type="GO" id="GO:0015280">
    <property type="term" value="F:ligand-gated sodium channel activity"/>
    <property type="evidence" value="ECO:0007669"/>
    <property type="project" value="TreeGrafter"/>
</dbReference>
<keyword evidence="7" id="KW-0915">Sodium</keyword>
<keyword evidence="14" id="KW-1185">Reference proteome</keyword>
<keyword evidence="10 12" id="KW-0739">Sodium transport</keyword>
<dbReference type="PANTHER" id="PTHR11690">
    <property type="entry name" value="AMILORIDE-SENSITIVE SODIUM CHANNEL-RELATED"/>
    <property type="match status" value="1"/>
</dbReference>
<dbReference type="Pfam" id="PF00858">
    <property type="entry name" value="ASC"/>
    <property type="match status" value="1"/>
</dbReference>
<dbReference type="EMBL" id="VTPC01082262">
    <property type="protein sequence ID" value="KAF2887684.1"/>
    <property type="molecule type" value="Genomic_DNA"/>
</dbReference>
<evidence type="ECO:0000256" key="4">
    <source>
        <dbReference type="ARBA" id="ARBA00022461"/>
    </source>
</evidence>
<evidence type="ECO:0000313" key="14">
    <source>
        <dbReference type="Proteomes" id="UP000801492"/>
    </source>
</evidence>
<keyword evidence="11 12" id="KW-0407">Ion channel</keyword>
<name>A0A8K0G6C6_IGNLU</name>
<evidence type="ECO:0000256" key="10">
    <source>
        <dbReference type="ARBA" id="ARBA00023201"/>
    </source>
</evidence>
<evidence type="ECO:0000256" key="7">
    <source>
        <dbReference type="ARBA" id="ARBA00023053"/>
    </source>
</evidence>
<gene>
    <name evidence="13" type="ORF">ILUMI_18489</name>
</gene>
<reference evidence="13" key="1">
    <citation type="submission" date="2019-08" db="EMBL/GenBank/DDBJ databases">
        <title>The genome of the North American firefly Photinus pyralis.</title>
        <authorList>
            <consortium name="Photinus pyralis genome working group"/>
            <person name="Fallon T.R."/>
            <person name="Sander Lower S.E."/>
            <person name="Weng J.-K."/>
        </authorList>
    </citation>
    <scope>NUCLEOTIDE SEQUENCE</scope>
    <source>
        <strain evidence="13">TRF0915ILg1</strain>
        <tissue evidence="13">Whole body</tissue>
    </source>
</reference>
<comment type="caution">
    <text evidence="13">The sequence shown here is derived from an EMBL/GenBank/DDBJ whole genome shotgun (WGS) entry which is preliminary data.</text>
</comment>
<comment type="subcellular location">
    <subcellularLocation>
        <location evidence="1">Membrane</location>
        <topology evidence="1">Multi-pass membrane protein</topology>
    </subcellularLocation>
</comment>
<keyword evidence="9" id="KW-0472">Membrane</keyword>
<keyword evidence="4 12" id="KW-0894">Sodium channel</keyword>
<organism evidence="13 14">
    <name type="scientific">Ignelater luminosus</name>
    <name type="common">Cucubano</name>
    <name type="synonym">Pyrophorus luminosus</name>
    <dbReference type="NCBI Taxonomy" id="2038154"/>
    <lineage>
        <taxon>Eukaryota</taxon>
        <taxon>Metazoa</taxon>
        <taxon>Ecdysozoa</taxon>
        <taxon>Arthropoda</taxon>
        <taxon>Hexapoda</taxon>
        <taxon>Insecta</taxon>
        <taxon>Pterygota</taxon>
        <taxon>Neoptera</taxon>
        <taxon>Endopterygota</taxon>
        <taxon>Coleoptera</taxon>
        <taxon>Polyphaga</taxon>
        <taxon>Elateriformia</taxon>
        <taxon>Elateroidea</taxon>
        <taxon>Elateridae</taxon>
        <taxon>Agrypninae</taxon>
        <taxon>Pyrophorini</taxon>
        <taxon>Ignelater</taxon>
    </lineage>
</organism>
<accession>A0A8K0G6C6</accession>
<dbReference type="OrthoDB" id="6502088at2759"/>
<evidence type="ECO:0000256" key="2">
    <source>
        <dbReference type="ARBA" id="ARBA00007193"/>
    </source>
</evidence>
<evidence type="ECO:0000313" key="13">
    <source>
        <dbReference type="EMBL" id="KAF2887684.1"/>
    </source>
</evidence>
<evidence type="ECO:0000256" key="3">
    <source>
        <dbReference type="ARBA" id="ARBA00022448"/>
    </source>
</evidence>
<dbReference type="GO" id="GO:0005886">
    <property type="term" value="C:plasma membrane"/>
    <property type="evidence" value="ECO:0007669"/>
    <property type="project" value="TreeGrafter"/>
</dbReference>
<evidence type="ECO:0000256" key="5">
    <source>
        <dbReference type="ARBA" id="ARBA00022692"/>
    </source>
</evidence>
<evidence type="ECO:0000256" key="8">
    <source>
        <dbReference type="ARBA" id="ARBA00023065"/>
    </source>
</evidence>